<keyword evidence="3" id="KW-1185">Reference proteome</keyword>
<organism evidence="2 3">
    <name type="scientific">Mycena alexandri</name>
    <dbReference type="NCBI Taxonomy" id="1745969"/>
    <lineage>
        <taxon>Eukaryota</taxon>
        <taxon>Fungi</taxon>
        <taxon>Dikarya</taxon>
        <taxon>Basidiomycota</taxon>
        <taxon>Agaricomycotina</taxon>
        <taxon>Agaricomycetes</taxon>
        <taxon>Agaricomycetidae</taxon>
        <taxon>Agaricales</taxon>
        <taxon>Marasmiineae</taxon>
        <taxon>Mycenaceae</taxon>
        <taxon>Mycena</taxon>
    </lineage>
</organism>
<protein>
    <submittedName>
        <fullName evidence="2">Uncharacterized protein</fullName>
    </submittedName>
</protein>
<accession>A0AAD6T6N7</accession>
<dbReference type="EMBL" id="JARJCM010000023">
    <property type="protein sequence ID" value="KAJ7040142.1"/>
    <property type="molecule type" value="Genomic_DNA"/>
</dbReference>
<feature type="compositionally biased region" description="Polar residues" evidence="1">
    <location>
        <begin position="34"/>
        <end position="61"/>
    </location>
</feature>
<dbReference type="Proteomes" id="UP001218188">
    <property type="component" value="Unassembled WGS sequence"/>
</dbReference>
<sequence>MLIQVQLNTNSASTCLAMAWVTIYWVSALQLSPTYPSRDPQNSQRRVRTVQPNVDSPPQTHKITRTSLRRTNASSAAASSDEAEIESSKSSNNRDADAEVCAHSARATPAGPLGGDSIDADGAHSARRAECESGQKVCGSVRGRGDKGWVRVEMRREKVRARVRTHLLYASRTCGAARGDSTHMRSCVPAEREFAQTAIGADSARAGAACTYTRAGTTRDGVGRVRVGTRDMRGDG</sequence>
<dbReference type="AlphaFoldDB" id="A0AAD6T6N7"/>
<reference evidence="2" key="1">
    <citation type="submission" date="2023-03" db="EMBL/GenBank/DDBJ databases">
        <title>Massive genome expansion in bonnet fungi (Mycena s.s.) driven by repeated elements and novel gene families across ecological guilds.</title>
        <authorList>
            <consortium name="Lawrence Berkeley National Laboratory"/>
            <person name="Harder C.B."/>
            <person name="Miyauchi S."/>
            <person name="Viragh M."/>
            <person name="Kuo A."/>
            <person name="Thoen E."/>
            <person name="Andreopoulos B."/>
            <person name="Lu D."/>
            <person name="Skrede I."/>
            <person name="Drula E."/>
            <person name="Henrissat B."/>
            <person name="Morin E."/>
            <person name="Kohler A."/>
            <person name="Barry K."/>
            <person name="LaButti K."/>
            <person name="Morin E."/>
            <person name="Salamov A."/>
            <person name="Lipzen A."/>
            <person name="Mereny Z."/>
            <person name="Hegedus B."/>
            <person name="Baldrian P."/>
            <person name="Stursova M."/>
            <person name="Weitz H."/>
            <person name="Taylor A."/>
            <person name="Grigoriev I.V."/>
            <person name="Nagy L.G."/>
            <person name="Martin F."/>
            <person name="Kauserud H."/>
        </authorList>
    </citation>
    <scope>NUCLEOTIDE SEQUENCE</scope>
    <source>
        <strain evidence="2">CBHHK200</strain>
    </source>
</reference>
<evidence type="ECO:0000313" key="3">
    <source>
        <dbReference type="Proteomes" id="UP001218188"/>
    </source>
</evidence>
<gene>
    <name evidence="2" type="ORF">C8F04DRAFT_1178241</name>
</gene>
<name>A0AAD6T6N7_9AGAR</name>
<feature type="region of interest" description="Disordered" evidence="1">
    <location>
        <begin position="34"/>
        <end position="126"/>
    </location>
</feature>
<evidence type="ECO:0000256" key="1">
    <source>
        <dbReference type="SAM" id="MobiDB-lite"/>
    </source>
</evidence>
<evidence type="ECO:0000313" key="2">
    <source>
        <dbReference type="EMBL" id="KAJ7040142.1"/>
    </source>
</evidence>
<comment type="caution">
    <text evidence="2">The sequence shown here is derived from an EMBL/GenBank/DDBJ whole genome shotgun (WGS) entry which is preliminary data.</text>
</comment>
<proteinExistence type="predicted"/>